<sequence>MIDARFTGGPEAALHLRGSGVAPAAVVLAGPRARVRADVVAEGETWAATLPLRAARWGGPELPLPTGDYEIRTDDDGVGIHPADVPVAVLGRLRAGIEDGRVVIGPPVDLAFETAEARQALEARYVSQRAPLENAVFFESFYGRNAGDNPRAIDRELHRVAPGVTRYWSVVDASIDVPSGAVAVIENTPEWWRARGVARLLVVNDWLRRRFVRRPGQVVLQTWHGTPLKRLALHRPGFDPRRMLAVLRESRRWDVLLAQNPYGARVLGRAYAFRRRPIWVEGYPRTDALTGRAASEDRRLAARRSLGIDADARVLLYAPTWRDDRQTLVDFLDLPALARAADAVVLVRGHSRTLLPGADECGTRVLDVTGHPDLAALQLASDALITDYSSVMFDYSVTGKPMYFFAPDLEHYRGELRGFYFDLAENAPGPVVSTQDDLVGALAEGPERYAQRFGERYDRWRKRFNDRDDGRSAERVVARILDRGFVSRD</sequence>
<evidence type="ECO:0000256" key="3">
    <source>
        <dbReference type="ARBA" id="ARBA00022475"/>
    </source>
</evidence>
<evidence type="ECO:0000313" key="7">
    <source>
        <dbReference type="EMBL" id="KAA9086992.1"/>
    </source>
</evidence>
<dbReference type="RefSeq" id="WP_150419158.1">
    <property type="nucleotide sequence ID" value="NZ_VYRZ01000002.1"/>
</dbReference>
<keyword evidence="6" id="KW-0472">Membrane</keyword>
<dbReference type="OrthoDB" id="8549922at2"/>
<keyword evidence="3" id="KW-1003">Cell membrane</keyword>
<keyword evidence="4 7" id="KW-0808">Transferase</keyword>
<evidence type="ECO:0000256" key="4">
    <source>
        <dbReference type="ARBA" id="ARBA00022679"/>
    </source>
</evidence>
<dbReference type="EMBL" id="VYRZ01000002">
    <property type="protein sequence ID" value="KAA9086992.1"/>
    <property type="molecule type" value="Genomic_DNA"/>
</dbReference>
<protein>
    <submittedName>
        <fullName evidence="7">Glycosyl/glycerophosphate transferase</fullName>
    </submittedName>
</protein>
<evidence type="ECO:0000256" key="2">
    <source>
        <dbReference type="ARBA" id="ARBA00010488"/>
    </source>
</evidence>
<dbReference type="InterPro" id="IPR007554">
    <property type="entry name" value="Glycerophosphate_synth"/>
</dbReference>
<dbReference type="SUPFAM" id="SSF53756">
    <property type="entry name" value="UDP-Glycosyltransferase/glycogen phosphorylase"/>
    <property type="match status" value="1"/>
</dbReference>
<evidence type="ECO:0000256" key="1">
    <source>
        <dbReference type="ARBA" id="ARBA00004202"/>
    </source>
</evidence>
<evidence type="ECO:0000256" key="6">
    <source>
        <dbReference type="ARBA" id="ARBA00023136"/>
    </source>
</evidence>
<keyword evidence="5" id="KW-0777">Teichoic acid biosynthesis</keyword>
<organism evidence="7 8">
    <name type="scientific">Microbacterium radiodurans</name>
    <dbReference type="NCBI Taxonomy" id="661398"/>
    <lineage>
        <taxon>Bacteria</taxon>
        <taxon>Bacillati</taxon>
        <taxon>Actinomycetota</taxon>
        <taxon>Actinomycetes</taxon>
        <taxon>Micrococcales</taxon>
        <taxon>Microbacteriaceae</taxon>
        <taxon>Microbacterium</taxon>
    </lineage>
</organism>
<dbReference type="PANTHER" id="PTHR37316">
    <property type="entry name" value="TEICHOIC ACID GLYCEROL-PHOSPHATE PRIMASE"/>
    <property type="match status" value="1"/>
</dbReference>
<comment type="caution">
    <text evidence="7">The sequence shown here is derived from an EMBL/GenBank/DDBJ whole genome shotgun (WGS) entry which is preliminary data.</text>
</comment>
<keyword evidence="8" id="KW-1185">Reference proteome</keyword>
<evidence type="ECO:0000256" key="5">
    <source>
        <dbReference type="ARBA" id="ARBA00022944"/>
    </source>
</evidence>
<dbReference type="InterPro" id="IPR051612">
    <property type="entry name" value="Teichoic_Acid_Biosynth"/>
</dbReference>
<gene>
    <name evidence="7" type="ORF">F6B42_08445</name>
</gene>
<dbReference type="GO" id="GO:0005886">
    <property type="term" value="C:plasma membrane"/>
    <property type="evidence" value="ECO:0007669"/>
    <property type="project" value="UniProtKB-SubCell"/>
</dbReference>
<evidence type="ECO:0000313" key="8">
    <source>
        <dbReference type="Proteomes" id="UP000327039"/>
    </source>
</evidence>
<reference evidence="8" key="1">
    <citation type="submission" date="2019-09" db="EMBL/GenBank/DDBJ databases">
        <title>Mumia zhuanghuii sp. nov. isolated from the intestinal contents of plateau pika (Ochotona curzoniae) in the Qinghai-Tibet plateau of China.</title>
        <authorList>
            <person name="Tian Z."/>
        </authorList>
    </citation>
    <scope>NUCLEOTIDE SEQUENCE [LARGE SCALE GENOMIC DNA]</scope>
    <source>
        <strain evidence="8">DSM 25564</strain>
    </source>
</reference>
<comment type="subcellular location">
    <subcellularLocation>
        <location evidence="1">Cell membrane</location>
        <topology evidence="1">Peripheral membrane protein</topology>
    </subcellularLocation>
</comment>
<comment type="similarity">
    <text evidence="2">Belongs to the CDP-glycerol glycerophosphotransferase family.</text>
</comment>
<accession>A0A5J5IVD2</accession>
<dbReference type="InterPro" id="IPR043148">
    <property type="entry name" value="TagF_C"/>
</dbReference>
<dbReference type="InterPro" id="IPR043149">
    <property type="entry name" value="TagF_N"/>
</dbReference>
<dbReference type="AlphaFoldDB" id="A0A5J5IVD2"/>
<dbReference type="GO" id="GO:0019350">
    <property type="term" value="P:teichoic acid biosynthetic process"/>
    <property type="evidence" value="ECO:0007669"/>
    <property type="project" value="UniProtKB-KW"/>
</dbReference>
<dbReference type="Proteomes" id="UP000327039">
    <property type="component" value="Unassembled WGS sequence"/>
</dbReference>
<dbReference type="Pfam" id="PF04464">
    <property type="entry name" value="Glyphos_transf"/>
    <property type="match status" value="1"/>
</dbReference>
<dbReference type="Gene3D" id="3.40.50.11820">
    <property type="match status" value="1"/>
</dbReference>
<proteinExistence type="inferred from homology"/>
<dbReference type="Gene3D" id="3.40.50.12580">
    <property type="match status" value="1"/>
</dbReference>
<dbReference type="PANTHER" id="PTHR37316:SF3">
    <property type="entry name" value="TEICHOIC ACID GLYCEROL-PHOSPHATE TRANSFERASE"/>
    <property type="match status" value="1"/>
</dbReference>
<dbReference type="GO" id="GO:0047355">
    <property type="term" value="F:CDP-glycerol glycerophosphotransferase activity"/>
    <property type="evidence" value="ECO:0007669"/>
    <property type="project" value="InterPro"/>
</dbReference>
<name>A0A5J5IVD2_9MICO</name>